<feature type="domain" description="Beta-lactamase-related" evidence="2">
    <location>
        <begin position="27"/>
        <end position="343"/>
    </location>
</feature>
<accession>A0A0R1XTC6</accession>
<dbReference type="PANTHER" id="PTHR43283">
    <property type="entry name" value="BETA-LACTAMASE-RELATED"/>
    <property type="match status" value="1"/>
</dbReference>
<dbReference type="GO" id="GO:0016787">
    <property type="term" value="F:hydrolase activity"/>
    <property type="evidence" value="ECO:0007669"/>
    <property type="project" value="UniProtKB-KW"/>
</dbReference>
<comment type="caution">
    <text evidence="3">The sequence shown here is derived from an EMBL/GenBank/DDBJ whole genome shotgun (WGS) entry which is preliminary data.</text>
</comment>
<dbReference type="Gene3D" id="3.40.710.10">
    <property type="entry name" value="DD-peptidase/beta-lactamase superfamily"/>
    <property type="match status" value="1"/>
</dbReference>
<keyword evidence="1" id="KW-0378">Hydrolase</keyword>
<dbReference type="AlphaFoldDB" id="A0A0R1XTC6"/>
<sequence>MCRRPRLVYTGGGKELAEMIENTKAINDVLQTALASRSVYGISYALIGPEQNELHYLGFQGRENDAIPLAPDMLYDLASLTKIVGTTTRILQLIGANIIQLTDPVGKYVTGLRQPQLTIGQLLCHDSGLPADIPNALDLSAAGLIEKIKQAPLIAAPGTQTIYSDLGFIQLGWVIQHIDGDLAASLQDNVFAPLGMHDTGFNPAIANARRFVPTEDVPARGGVLRGQVHDEKAAVLHGVSGHAGLFAPLTDLTHFVRMYLQAGRYQGQQILPPQAFDLLRQYAANGRTLGWQCWQPGGTRLWHTSFTGTSIALDLTARTGFVCLTNRVYPTRNNQSWLKWRRLAVGLFFNGLEKIN</sequence>
<dbReference type="InterPro" id="IPR050789">
    <property type="entry name" value="Diverse_Enzym_Activities"/>
</dbReference>
<gene>
    <name evidence="3" type="ORF">FC91_GL000258</name>
</gene>
<evidence type="ECO:0000313" key="3">
    <source>
        <dbReference type="EMBL" id="KRM29884.1"/>
    </source>
</evidence>
<proteinExistence type="predicted"/>
<evidence type="ECO:0000259" key="2">
    <source>
        <dbReference type="Pfam" id="PF00144"/>
    </source>
</evidence>
<dbReference type="EMBL" id="AZFW01000009">
    <property type="protein sequence ID" value="KRM29884.1"/>
    <property type="molecule type" value="Genomic_DNA"/>
</dbReference>
<name>A0A0R1XTC6_9LACO</name>
<dbReference type="InterPro" id="IPR001466">
    <property type="entry name" value="Beta-lactam-related"/>
</dbReference>
<organism evidence="3 4">
    <name type="scientific">Schleiferilactobacillus harbinensis DSM 16991</name>
    <dbReference type="NCBI Taxonomy" id="1122147"/>
    <lineage>
        <taxon>Bacteria</taxon>
        <taxon>Bacillati</taxon>
        <taxon>Bacillota</taxon>
        <taxon>Bacilli</taxon>
        <taxon>Lactobacillales</taxon>
        <taxon>Lactobacillaceae</taxon>
        <taxon>Schleiferilactobacillus</taxon>
    </lineage>
</organism>
<dbReference type="eggNOG" id="COG1680">
    <property type="taxonomic scope" value="Bacteria"/>
</dbReference>
<dbReference type="PATRIC" id="fig|1122147.4.peg.270"/>
<dbReference type="SUPFAM" id="SSF56601">
    <property type="entry name" value="beta-lactamase/transpeptidase-like"/>
    <property type="match status" value="1"/>
</dbReference>
<dbReference type="PANTHER" id="PTHR43283:SF11">
    <property type="entry name" value="BETA-LACTAMASE-RELATED DOMAIN-CONTAINING PROTEIN"/>
    <property type="match status" value="1"/>
</dbReference>
<reference evidence="3 4" key="1">
    <citation type="journal article" date="2015" name="Genome Announc.">
        <title>Expanding the biotechnology potential of lactobacilli through comparative genomics of 213 strains and associated genera.</title>
        <authorList>
            <person name="Sun Z."/>
            <person name="Harris H.M."/>
            <person name="McCann A."/>
            <person name="Guo C."/>
            <person name="Argimon S."/>
            <person name="Zhang W."/>
            <person name="Yang X."/>
            <person name="Jeffery I.B."/>
            <person name="Cooney J.C."/>
            <person name="Kagawa T.F."/>
            <person name="Liu W."/>
            <person name="Song Y."/>
            <person name="Salvetti E."/>
            <person name="Wrobel A."/>
            <person name="Rasinkangas P."/>
            <person name="Parkhill J."/>
            <person name="Rea M.C."/>
            <person name="O'Sullivan O."/>
            <person name="Ritari J."/>
            <person name="Douillard F.P."/>
            <person name="Paul Ross R."/>
            <person name="Yang R."/>
            <person name="Briner A.E."/>
            <person name="Felis G.E."/>
            <person name="de Vos W.M."/>
            <person name="Barrangou R."/>
            <person name="Klaenhammer T.R."/>
            <person name="Caufield P.W."/>
            <person name="Cui Y."/>
            <person name="Zhang H."/>
            <person name="O'Toole P.W."/>
        </authorList>
    </citation>
    <scope>NUCLEOTIDE SEQUENCE [LARGE SCALE GENOMIC DNA]</scope>
    <source>
        <strain evidence="3 4">DSM 16991</strain>
    </source>
</reference>
<evidence type="ECO:0000256" key="1">
    <source>
        <dbReference type="ARBA" id="ARBA00022801"/>
    </source>
</evidence>
<dbReference type="Proteomes" id="UP000050949">
    <property type="component" value="Unassembled WGS sequence"/>
</dbReference>
<protein>
    <submittedName>
        <fullName evidence="3">Beta-lactamase class C related penicillin binding protein</fullName>
    </submittedName>
</protein>
<dbReference type="Pfam" id="PF00144">
    <property type="entry name" value="Beta-lactamase"/>
    <property type="match status" value="1"/>
</dbReference>
<dbReference type="InterPro" id="IPR012338">
    <property type="entry name" value="Beta-lactam/transpept-like"/>
</dbReference>
<evidence type="ECO:0000313" key="4">
    <source>
        <dbReference type="Proteomes" id="UP000050949"/>
    </source>
</evidence>